<comment type="caution">
    <text evidence="2">The sequence shown here is derived from an EMBL/GenBank/DDBJ whole genome shotgun (WGS) entry which is preliminary data.</text>
</comment>
<feature type="non-terminal residue" evidence="2">
    <location>
        <position position="580"/>
    </location>
</feature>
<name>A0A699JQ29_TANCI</name>
<sequence length="580" mass="65370">AVGTYTASGNSLLAVGMPCAFYSQHHTPSQEAQPSSHTHISSSSIPTVTSVPTIPIPTVIPSETTPIRQYTRRARITQFSALSPVADEPASPVRDVTPRVTSPTAKEGSMQQSIIELTALCTSLQRQHSELVAKFQAQEVEINRIDEEEVATERVSDDTEEVRLDEGEVAAERASKDTEEMETVLTTMDAATVLASGTTEVSTGSRSIPTAGPSADEVPTGSDVVPIASPVFATTTVIDAQIAKELKEQLEREDQRRSEQIARDEEIARIHAKEELQIMIDGLDRSNKVISKHLAKYDQAAADLTIRERIKLINELVKYQDHHSKILQYQAQQQNRTKKQKRDFYMAVIRNNLGWKAKDFKEEVPAEVKSSVEVLEEKIKEMMQLVPIEEVYVEALQGRIVGNQMHKAFPLLAIKFPLPEELPTASEDGSHCQKKRDATARKIALLSIIIIQRRVEDIQLGVESYQKRLNLTKPDTHRSNLKQREAYTAYSNPIGFIYQNKDKKNRLMRIDELYKFSDETLNDVRNALDDRLKGIRMQYLPQTIWRKGDKDRAAAMIQAIDKMLKTRRIMRSLERFVGGR</sequence>
<feature type="non-terminal residue" evidence="2">
    <location>
        <position position="1"/>
    </location>
</feature>
<dbReference type="AlphaFoldDB" id="A0A699JQ29"/>
<feature type="region of interest" description="Disordered" evidence="1">
    <location>
        <begin position="197"/>
        <end position="220"/>
    </location>
</feature>
<organism evidence="2">
    <name type="scientific">Tanacetum cinerariifolium</name>
    <name type="common">Dalmatian daisy</name>
    <name type="synonym">Chrysanthemum cinerariifolium</name>
    <dbReference type="NCBI Taxonomy" id="118510"/>
    <lineage>
        <taxon>Eukaryota</taxon>
        <taxon>Viridiplantae</taxon>
        <taxon>Streptophyta</taxon>
        <taxon>Embryophyta</taxon>
        <taxon>Tracheophyta</taxon>
        <taxon>Spermatophyta</taxon>
        <taxon>Magnoliopsida</taxon>
        <taxon>eudicotyledons</taxon>
        <taxon>Gunneridae</taxon>
        <taxon>Pentapetalae</taxon>
        <taxon>asterids</taxon>
        <taxon>campanulids</taxon>
        <taxon>Asterales</taxon>
        <taxon>Asteraceae</taxon>
        <taxon>Asteroideae</taxon>
        <taxon>Anthemideae</taxon>
        <taxon>Anthemidinae</taxon>
        <taxon>Tanacetum</taxon>
    </lineage>
</organism>
<proteinExistence type="predicted"/>
<reference evidence="2" key="1">
    <citation type="journal article" date="2019" name="Sci. Rep.">
        <title>Draft genome of Tanacetum cinerariifolium, the natural source of mosquito coil.</title>
        <authorList>
            <person name="Yamashiro T."/>
            <person name="Shiraishi A."/>
            <person name="Satake H."/>
            <person name="Nakayama K."/>
        </authorList>
    </citation>
    <scope>NUCLEOTIDE SEQUENCE</scope>
</reference>
<feature type="region of interest" description="Disordered" evidence="1">
    <location>
        <begin position="26"/>
        <end position="46"/>
    </location>
</feature>
<protein>
    <submittedName>
        <fullName evidence="2">Uncharacterized protein</fullName>
    </submittedName>
</protein>
<feature type="compositionally biased region" description="Polar residues" evidence="1">
    <location>
        <begin position="197"/>
        <end position="208"/>
    </location>
</feature>
<feature type="region of interest" description="Disordered" evidence="1">
    <location>
        <begin position="85"/>
        <end position="108"/>
    </location>
</feature>
<feature type="compositionally biased region" description="Polar residues" evidence="1">
    <location>
        <begin position="99"/>
        <end position="108"/>
    </location>
</feature>
<dbReference type="EMBL" id="BKCJ010437562">
    <property type="protein sequence ID" value="GFA51522.1"/>
    <property type="molecule type" value="Genomic_DNA"/>
</dbReference>
<evidence type="ECO:0000313" key="2">
    <source>
        <dbReference type="EMBL" id="GFA51522.1"/>
    </source>
</evidence>
<accession>A0A699JQ29</accession>
<gene>
    <name evidence="2" type="ORF">Tci_623494</name>
</gene>
<evidence type="ECO:0000256" key="1">
    <source>
        <dbReference type="SAM" id="MobiDB-lite"/>
    </source>
</evidence>
<feature type="compositionally biased region" description="Low complexity" evidence="1">
    <location>
        <begin position="34"/>
        <end position="46"/>
    </location>
</feature>